<accession>A0ABS8KLD2</accession>
<protein>
    <submittedName>
        <fullName evidence="1">Uncharacterized protein</fullName>
    </submittedName>
</protein>
<dbReference type="Proteomes" id="UP001430614">
    <property type="component" value="Unassembled WGS sequence"/>
</dbReference>
<reference evidence="1 2" key="1">
    <citation type="submission" date="2021-11" db="EMBL/GenBank/DDBJ databases">
        <authorList>
            <person name="Oh E.-T."/>
            <person name="Kim S.-B."/>
        </authorList>
    </citation>
    <scope>NUCLEOTIDE SEQUENCE [LARGE SCALE GENOMIC DNA]</scope>
    <source>
        <strain evidence="1 2">MMS20-SJTN17</strain>
    </source>
</reference>
<sequence>MAAAVITDPADQADFNSAAKAAGILDGIPSKSSCSDLECLFGLMAVLFVEAPLLGSKPAYQVQMVIDEIEYMGTALSVSGGVRVPHHFH</sequence>
<evidence type="ECO:0000313" key="2">
    <source>
        <dbReference type="Proteomes" id="UP001430614"/>
    </source>
</evidence>
<organism evidence="1 2">
    <name type="scientific">Paraburkholderia translucens</name>
    <dbReference type="NCBI Taxonomy" id="2886945"/>
    <lineage>
        <taxon>Bacteria</taxon>
        <taxon>Pseudomonadati</taxon>
        <taxon>Pseudomonadota</taxon>
        <taxon>Betaproteobacteria</taxon>
        <taxon>Burkholderiales</taxon>
        <taxon>Burkholderiaceae</taxon>
        <taxon>Paraburkholderia</taxon>
    </lineage>
</organism>
<gene>
    <name evidence="1" type="ORF">LJ655_27635</name>
</gene>
<dbReference type="RefSeq" id="WP_230564353.1">
    <property type="nucleotide sequence ID" value="NZ_JAJITC010000022.1"/>
</dbReference>
<dbReference type="EMBL" id="JAJITC010000022">
    <property type="protein sequence ID" value="MCC8405585.1"/>
    <property type="molecule type" value="Genomic_DNA"/>
</dbReference>
<comment type="caution">
    <text evidence="1">The sequence shown here is derived from an EMBL/GenBank/DDBJ whole genome shotgun (WGS) entry which is preliminary data.</text>
</comment>
<keyword evidence="2" id="KW-1185">Reference proteome</keyword>
<name>A0ABS8KLD2_9BURK</name>
<proteinExistence type="predicted"/>
<evidence type="ECO:0000313" key="1">
    <source>
        <dbReference type="EMBL" id="MCC8405585.1"/>
    </source>
</evidence>